<protein>
    <submittedName>
        <fullName evidence="1">Uncharacterized protein</fullName>
    </submittedName>
</protein>
<dbReference type="KEGG" id="nre:BES08_05765"/>
<evidence type="ECO:0000313" key="1">
    <source>
        <dbReference type="EMBL" id="AOR76321.1"/>
    </source>
</evidence>
<organism evidence="1 2">
    <name type="scientific">Novosphingobium resinovorum</name>
    <dbReference type="NCBI Taxonomy" id="158500"/>
    <lineage>
        <taxon>Bacteria</taxon>
        <taxon>Pseudomonadati</taxon>
        <taxon>Pseudomonadota</taxon>
        <taxon>Alphaproteobacteria</taxon>
        <taxon>Sphingomonadales</taxon>
        <taxon>Sphingomonadaceae</taxon>
        <taxon>Novosphingobium</taxon>
    </lineage>
</organism>
<dbReference type="AlphaFoldDB" id="A0A1D8A2F5"/>
<gene>
    <name evidence="1" type="ORF">BES08_05765</name>
</gene>
<keyword evidence="2" id="KW-1185">Reference proteome</keyword>
<name>A0A1D8A2F5_9SPHN</name>
<accession>A0A1D8A2F5</accession>
<reference evidence="2" key="1">
    <citation type="journal article" date="2017" name="J. Biotechnol.">
        <title>Complete genome sequence of Novosphingobium resinovorum SA1, a versatile xenobiotic-degrading bacterium capable of utilizing sulfanilic acid.</title>
        <authorList>
            <person name="Hegedus B."/>
            <person name="Kos P.B."/>
            <person name="Balint B."/>
            <person name="Maroti G."/>
            <person name="Gan H.M."/>
            <person name="Perei K."/>
            <person name="Rakhely G."/>
        </authorList>
    </citation>
    <scope>NUCLEOTIDE SEQUENCE [LARGE SCALE GENOMIC DNA]</scope>
    <source>
        <strain evidence="2">SA1</strain>
    </source>
</reference>
<sequence length="81" mass="8728">MEAGVAEAEKLMAAMPVVAPTLDSLEAVVRIAENRVRRAAIKRAAADAEEADALRDLHAARKARADWIAGSADRDDQMLML</sequence>
<dbReference type="Proteomes" id="UP000094626">
    <property type="component" value="Chromosome"/>
</dbReference>
<evidence type="ECO:0000313" key="2">
    <source>
        <dbReference type="Proteomes" id="UP000094626"/>
    </source>
</evidence>
<dbReference type="EMBL" id="CP017075">
    <property type="protein sequence ID" value="AOR76321.1"/>
    <property type="molecule type" value="Genomic_DNA"/>
</dbReference>
<proteinExistence type="predicted"/>